<dbReference type="GO" id="GO:0046872">
    <property type="term" value="F:metal ion binding"/>
    <property type="evidence" value="ECO:0007669"/>
    <property type="project" value="UniProtKB-KW"/>
</dbReference>
<feature type="binding site" evidence="1">
    <location>
        <position position="262"/>
    </location>
    <ligand>
        <name>Mg(2+)</name>
        <dbReference type="ChEBI" id="CHEBI:18420"/>
        <label>1</label>
    </ligand>
</feature>
<accession>A0A831TIH4</accession>
<protein>
    <submittedName>
        <fullName evidence="3">ADP-ribosylglycohydrolase family protein</fullName>
    </submittedName>
</protein>
<sequence>MEELGAWRDRFRGCLVGLAVGDALGATVEHLAREEIRARFGVHTEIVGGGWLDLEPGEVTDDTEMALCIARSLVAQGRVDPEDIARRFVAWYLAGPKDVGRTVAAALIGIIRGESRDEAAERVYRAAPHRTAGNGSLMRTAPIALFHAWRPRELVQASLDVSRITHAHPEAMWACVALGQAITAAIQATAAPAEALLSAAAAVPEPAVRRAVEEAPLLNPDTASTFGYALNTLRIALWAVTRHSSFEDAVVAAVNLGGDADTAGAVTGALAGARSGLSGIPSRWLAALCGRAELEALADRLLDLAQQPAPRDPDGDDSAASRQRSSSSG</sequence>
<feature type="binding site" evidence="1">
    <location>
        <position position="60"/>
    </location>
    <ligand>
        <name>Mg(2+)</name>
        <dbReference type="ChEBI" id="CHEBI:18420"/>
        <label>1</label>
    </ligand>
</feature>
<dbReference type="Gene3D" id="1.10.4080.10">
    <property type="entry name" value="ADP-ribosylation/Crystallin J1"/>
    <property type="match status" value="1"/>
</dbReference>
<dbReference type="InterPro" id="IPR050792">
    <property type="entry name" value="ADP-ribosylglycohydrolase"/>
</dbReference>
<comment type="cofactor">
    <cofactor evidence="1">
        <name>Mg(2+)</name>
        <dbReference type="ChEBI" id="CHEBI:18420"/>
    </cofactor>
    <text evidence="1">Binds 2 magnesium ions per subunit.</text>
</comment>
<keyword evidence="1" id="KW-0460">Magnesium</keyword>
<feature type="region of interest" description="Disordered" evidence="2">
    <location>
        <begin position="305"/>
        <end position="329"/>
    </location>
</feature>
<gene>
    <name evidence="3" type="ORF">ENP34_08915</name>
</gene>
<name>A0A831TIH4_9BACT</name>
<feature type="compositionally biased region" description="Low complexity" evidence="2">
    <location>
        <begin position="318"/>
        <end position="329"/>
    </location>
</feature>
<feature type="binding site" evidence="1">
    <location>
        <position position="61"/>
    </location>
    <ligand>
        <name>Mg(2+)</name>
        <dbReference type="ChEBI" id="CHEBI:18420"/>
        <label>1</label>
    </ligand>
</feature>
<evidence type="ECO:0000313" key="3">
    <source>
        <dbReference type="EMBL" id="HEG91548.1"/>
    </source>
</evidence>
<dbReference type="AlphaFoldDB" id="A0A831TIH4"/>
<reference evidence="3" key="1">
    <citation type="journal article" date="2020" name="mSystems">
        <title>Genome- and Community-Level Interaction Insights into Carbon Utilization and Element Cycling Functions of Hydrothermarchaeota in Hydrothermal Sediment.</title>
        <authorList>
            <person name="Zhou Z."/>
            <person name="Liu Y."/>
            <person name="Xu W."/>
            <person name="Pan J."/>
            <person name="Luo Z.H."/>
            <person name="Li M."/>
        </authorList>
    </citation>
    <scope>NUCLEOTIDE SEQUENCE [LARGE SCALE GENOMIC DNA]</scope>
    <source>
        <strain evidence="3">SpSt-210</strain>
    </source>
</reference>
<proteinExistence type="predicted"/>
<dbReference type="GO" id="GO:0016787">
    <property type="term" value="F:hydrolase activity"/>
    <property type="evidence" value="ECO:0007669"/>
    <property type="project" value="UniProtKB-KW"/>
</dbReference>
<keyword evidence="3" id="KW-0378">Hydrolase</keyword>
<dbReference type="SUPFAM" id="SSF101478">
    <property type="entry name" value="ADP-ribosylglycohydrolase"/>
    <property type="match status" value="1"/>
</dbReference>
<feature type="binding site" evidence="1">
    <location>
        <position position="261"/>
    </location>
    <ligand>
        <name>Mg(2+)</name>
        <dbReference type="ChEBI" id="CHEBI:18420"/>
        <label>1</label>
    </ligand>
</feature>
<dbReference type="PANTHER" id="PTHR16222">
    <property type="entry name" value="ADP-RIBOSYLGLYCOHYDROLASE"/>
    <property type="match status" value="1"/>
</dbReference>
<dbReference type="EMBL" id="DSIY01000208">
    <property type="protein sequence ID" value="HEG91548.1"/>
    <property type="molecule type" value="Genomic_DNA"/>
</dbReference>
<comment type="caution">
    <text evidence="3">The sequence shown here is derived from an EMBL/GenBank/DDBJ whole genome shotgun (WGS) entry which is preliminary data.</text>
</comment>
<dbReference type="InterPro" id="IPR036705">
    <property type="entry name" value="Ribosyl_crysJ1_sf"/>
</dbReference>
<evidence type="ECO:0000256" key="1">
    <source>
        <dbReference type="PIRSR" id="PIRSR605502-1"/>
    </source>
</evidence>
<evidence type="ECO:0000256" key="2">
    <source>
        <dbReference type="SAM" id="MobiDB-lite"/>
    </source>
</evidence>
<dbReference type="PANTHER" id="PTHR16222:SF12">
    <property type="entry name" value="ADP-RIBOSYLGLYCOHYDROLASE-RELATED"/>
    <property type="match status" value="1"/>
</dbReference>
<feature type="binding site" evidence="1">
    <location>
        <position position="259"/>
    </location>
    <ligand>
        <name>Mg(2+)</name>
        <dbReference type="ChEBI" id="CHEBI:18420"/>
        <label>1</label>
    </ligand>
</feature>
<dbReference type="Pfam" id="PF03747">
    <property type="entry name" value="ADP_ribosyl_GH"/>
    <property type="match status" value="1"/>
</dbReference>
<keyword evidence="1" id="KW-0479">Metal-binding</keyword>
<organism evidence="3">
    <name type="scientific">Thermorudis peleae</name>
    <dbReference type="NCBI Taxonomy" id="1382356"/>
    <lineage>
        <taxon>Bacteria</taxon>
        <taxon>Pseudomonadati</taxon>
        <taxon>Thermomicrobiota</taxon>
        <taxon>Thermomicrobia</taxon>
        <taxon>Thermomicrobia incertae sedis</taxon>
        <taxon>Thermorudis</taxon>
    </lineage>
</organism>
<feature type="binding site" evidence="1">
    <location>
        <position position="62"/>
    </location>
    <ligand>
        <name>Mg(2+)</name>
        <dbReference type="ChEBI" id="CHEBI:18420"/>
        <label>1</label>
    </ligand>
</feature>
<dbReference type="InterPro" id="IPR005502">
    <property type="entry name" value="Ribosyl_crysJ1"/>
</dbReference>